<dbReference type="AlphaFoldDB" id="A0A3D9ZU80"/>
<keyword evidence="2" id="KW-1185">Reference proteome</keyword>
<reference evidence="1 2" key="1">
    <citation type="submission" date="2018-08" db="EMBL/GenBank/DDBJ databases">
        <title>Sequencing the genomes of 1000 actinobacteria strains.</title>
        <authorList>
            <person name="Klenk H.-P."/>
        </authorList>
    </citation>
    <scope>NUCLEOTIDE SEQUENCE [LARGE SCALE GENOMIC DNA]</scope>
    <source>
        <strain evidence="1 2">DSM 44099</strain>
    </source>
</reference>
<dbReference type="EMBL" id="QUMQ01000001">
    <property type="protein sequence ID" value="REG00947.1"/>
    <property type="molecule type" value="Genomic_DNA"/>
</dbReference>
<name>A0A3D9ZU80_9ACTN</name>
<organism evidence="1 2">
    <name type="scientific">Asanoa ferruginea</name>
    <dbReference type="NCBI Taxonomy" id="53367"/>
    <lineage>
        <taxon>Bacteria</taxon>
        <taxon>Bacillati</taxon>
        <taxon>Actinomycetota</taxon>
        <taxon>Actinomycetes</taxon>
        <taxon>Micromonosporales</taxon>
        <taxon>Micromonosporaceae</taxon>
        <taxon>Asanoa</taxon>
    </lineage>
</organism>
<comment type="caution">
    <text evidence="1">The sequence shown here is derived from an EMBL/GenBank/DDBJ whole genome shotgun (WGS) entry which is preliminary data.</text>
</comment>
<evidence type="ECO:0000313" key="1">
    <source>
        <dbReference type="EMBL" id="REG00947.1"/>
    </source>
</evidence>
<sequence length="87" mass="9720">MTSRWWESLFEGCLPLVPADVYGAHSFVPKELIVNDGREVLERIGWLQGIAGTREHAATIATCLSFLEPFRCSAVTRTVLSAMEKPR</sequence>
<gene>
    <name evidence="1" type="ORF">DFJ67_7018</name>
</gene>
<accession>A0A3D9ZU80</accession>
<proteinExistence type="predicted"/>
<dbReference type="Proteomes" id="UP000256913">
    <property type="component" value="Unassembled WGS sequence"/>
</dbReference>
<evidence type="ECO:0000313" key="2">
    <source>
        <dbReference type="Proteomes" id="UP000256913"/>
    </source>
</evidence>
<protein>
    <submittedName>
        <fullName evidence="1">Uncharacterized protein</fullName>
    </submittedName>
</protein>